<gene>
    <name evidence="1" type="ORF">HUW51_07140</name>
</gene>
<accession>A0A7G7G5S6</accession>
<protein>
    <submittedName>
        <fullName evidence="1">Uncharacterized protein</fullName>
    </submittedName>
</protein>
<proteinExistence type="predicted"/>
<name>A0A7G7G5S6_9BACT</name>
<sequence>MGAANTEVIDYFHLRIRGLIRYKHLIRDIKIFIERVEYYGYDSFRIHFNVILNEENFDLMPVDDLVQIDKYFVDKYVSFLIKEGGYKSYRDHLKRLKEFYDLYNTLTTFLIKFLDATFSDTISIQIESPDNFPELNYVHRFWNDNDFSPSAYEQLYKTDLNVDSYQFLSLHKLAQDSKEFIKTLSKSCWLTDKQIHRYFKGSRADVRSFVIQHQVPIKIKGYRTINKVLIEGNTLKSIIGKLPELVESNI</sequence>
<dbReference type="EMBL" id="CP055156">
    <property type="protein sequence ID" value="QNF32510.1"/>
    <property type="molecule type" value="Genomic_DNA"/>
</dbReference>
<dbReference type="RefSeq" id="WP_185273288.1">
    <property type="nucleotide sequence ID" value="NZ_CP055156.1"/>
</dbReference>
<evidence type="ECO:0000313" key="2">
    <source>
        <dbReference type="Proteomes" id="UP000515237"/>
    </source>
</evidence>
<keyword evidence="2" id="KW-1185">Reference proteome</keyword>
<organism evidence="1 2">
    <name type="scientific">Adhaeribacter swui</name>
    <dbReference type="NCBI Taxonomy" id="2086471"/>
    <lineage>
        <taxon>Bacteria</taxon>
        <taxon>Pseudomonadati</taxon>
        <taxon>Bacteroidota</taxon>
        <taxon>Cytophagia</taxon>
        <taxon>Cytophagales</taxon>
        <taxon>Hymenobacteraceae</taxon>
        <taxon>Adhaeribacter</taxon>
    </lineage>
</organism>
<evidence type="ECO:0000313" key="1">
    <source>
        <dbReference type="EMBL" id="QNF32510.1"/>
    </source>
</evidence>
<dbReference type="Proteomes" id="UP000515237">
    <property type="component" value="Chromosome"/>
</dbReference>
<reference evidence="1 2" key="1">
    <citation type="journal article" date="2018" name="Int. J. Syst. Evol. Microbiol.">
        <title>Adhaeribacter swui sp. nov., isolated from wet mud.</title>
        <authorList>
            <person name="Kim D.U."/>
            <person name="Kim K.W."/>
            <person name="Kang M.S."/>
            <person name="Kim J.Y."/>
            <person name="Jang J.H."/>
            <person name="Kim M.K."/>
        </authorList>
    </citation>
    <scope>NUCLEOTIDE SEQUENCE [LARGE SCALE GENOMIC DNA]</scope>
    <source>
        <strain evidence="1 2">KCTC 52873</strain>
    </source>
</reference>
<dbReference type="KEGG" id="aswu:HUW51_07140"/>
<dbReference type="AlphaFoldDB" id="A0A7G7G5S6"/>